<protein>
    <submittedName>
        <fullName evidence="3">Uncharacterized protein</fullName>
    </submittedName>
</protein>
<evidence type="ECO:0000256" key="1">
    <source>
        <dbReference type="SAM" id="MobiDB-lite"/>
    </source>
</evidence>
<dbReference type="EMBL" id="CACVBM020001274">
    <property type="protein sequence ID" value="CAA7043034.1"/>
    <property type="molecule type" value="Genomic_DNA"/>
</dbReference>
<dbReference type="AlphaFoldDB" id="A0A6D2K4M3"/>
<name>A0A6D2K4M3_9BRAS</name>
<dbReference type="EMBL" id="CACVBM020001064">
    <property type="protein sequence ID" value="CAA7028232.1"/>
    <property type="molecule type" value="Genomic_DNA"/>
</dbReference>
<accession>A0A6D2K4M3</accession>
<evidence type="ECO:0000313" key="2">
    <source>
        <dbReference type="EMBL" id="CAA7028232.1"/>
    </source>
</evidence>
<gene>
    <name evidence="2" type="ORF">MERR_LOCUS15467</name>
    <name evidence="3" type="ORF">MERR_LOCUS30269</name>
</gene>
<feature type="region of interest" description="Disordered" evidence="1">
    <location>
        <begin position="135"/>
        <end position="191"/>
    </location>
</feature>
<dbReference type="Proteomes" id="UP000467841">
    <property type="component" value="Unassembled WGS sequence"/>
</dbReference>
<feature type="compositionally biased region" description="Polar residues" evidence="1">
    <location>
        <begin position="169"/>
        <end position="191"/>
    </location>
</feature>
<proteinExistence type="predicted"/>
<sequence length="191" mass="20508">MSSIAFSLPRISINTQIFAKQKLCAPEILDEEVSYKDENQIPETESINLRSEILGAAMADVNPADLVDGNVVNFREKDTRHRYEGKVCYFELEASRFGIQDVTMIVEGESLYLGGAYINTLPFIEDLVVLQVAEPHSDSEDEQQIGDNPGGVNEAAGNNEAGQNGANGTSGHASVNQAAGASSNNTQASLT</sequence>
<evidence type="ECO:0000313" key="4">
    <source>
        <dbReference type="Proteomes" id="UP000467841"/>
    </source>
</evidence>
<feature type="compositionally biased region" description="Low complexity" evidence="1">
    <location>
        <begin position="150"/>
        <end position="167"/>
    </location>
</feature>
<organism evidence="3 4">
    <name type="scientific">Microthlaspi erraticum</name>
    <dbReference type="NCBI Taxonomy" id="1685480"/>
    <lineage>
        <taxon>Eukaryota</taxon>
        <taxon>Viridiplantae</taxon>
        <taxon>Streptophyta</taxon>
        <taxon>Embryophyta</taxon>
        <taxon>Tracheophyta</taxon>
        <taxon>Spermatophyta</taxon>
        <taxon>Magnoliopsida</taxon>
        <taxon>eudicotyledons</taxon>
        <taxon>Gunneridae</taxon>
        <taxon>Pentapetalae</taxon>
        <taxon>rosids</taxon>
        <taxon>malvids</taxon>
        <taxon>Brassicales</taxon>
        <taxon>Brassicaceae</taxon>
        <taxon>Coluteocarpeae</taxon>
        <taxon>Microthlaspi</taxon>
    </lineage>
</organism>
<reference evidence="3 4" key="1">
    <citation type="submission" date="2020-01" db="EMBL/GenBank/DDBJ databases">
        <authorList>
            <person name="Mishra B."/>
        </authorList>
    </citation>
    <scope>NUCLEOTIDE SEQUENCE [LARGE SCALE GENOMIC DNA]</scope>
</reference>
<evidence type="ECO:0000313" key="3">
    <source>
        <dbReference type="EMBL" id="CAA7043034.1"/>
    </source>
</evidence>
<keyword evidence="4" id="KW-1185">Reference proteome</keyword>